<name>A0A940DEK0_9PROT</name>
<reference evidence="1" key="2">
    <citation type="journal article" date="2021" name="PeerJ">
        <title>Extensive microbial diversity within the chicken gut microbiome revealed by metagenomics and culture.</title>
        <authorList>
            <person name="Gilroy R."/>
            <person name="Ravi A."/>
            <person name="Getino M."/>
            <person name="Pursley I."/>
            <person name="Horton D.L."/>
            <person name="Alikhan N.F."/>
            <person name="Baker D."/>
            <person name="Gharbi K."/>
            <person name="Hall N."/>
            <person name="Watson M."/>
            <person name="Adriaenssens E.M."/>
            <person name="Foster-Nyarko E."/>
            <person name="Jarju S."/>
            <person name="Secka A."/>
            <person name="Antonio M."/>
            <person name="Oren A."/>
            <person name="Chaudhuri R.R."/>
            <person name="La Ragione R."/>
            <person name="Hildebrand F."/>
            <person name="Pallen M.J."/>
        </authorList>
    </citation>
    <scope>NUCLEOTIDE SEQUENCE</scope>
    <source>
        <strain evidence="1">B1-16210</strain>
    </source>
</reference>
<dbReference type="InterPro" id="IPR007739">
    <property type="entry name" value="RgpF"/>
</dbReference>
<evidence type="ECO:0000313" key="2">
    <source>
        <dbReference type="Proteomes" id="UP000721442"/>
    </source>
</evidence>
<dbReference type="Proteomes" id="UP000721442">
    <property type="component" value="Unassembled WGS sequence"/>
</dbReference>
<gene>
    <name evidence="1" type="ORF">IAC77_03670</name>
</gene>
<protein>
    <submittedName>
        <fullName evidence="1">Uncharacterized protein</fullName>
    </submittedName>
</protein>
<sequence length="297" mass="34566">MTNRLFLFAAFDKFQHVDSTLMRFLNALSKLGDIAFVMDNELPDAEISKLKSVPNIKHINAARHNEYDFGSYKRGYVWARDNDLLDNYDWVYLVNDSVFGPVTDLEPVLVKMENRSPDFFGMVENVSPEYPKHIQSWFVGLSKRVAVSNVFNDFICGVKQEQEKIIVIYKYEIRLSVVLAQNGFSCDAVYHDGIDVNILNNPWRVLDGGVPFLKKQSFNYNDNVLSLYQFLSNDWLSEVFAYTKTYGIWETNTVSDSVYKKVFRMSLFGIPIVTLRRKRNQWKAYLFDFIPVMKISL</sequence>
<organism evidence="1 2">
    <name type="scientific">Candidatus Enterousia excrementavium</name>
    <dbReference type="NCBI Taxonomy" id="2840789"/>
    <lineage>
        <taxon>Bacteria</taxon>
        <taxon>Pseudomonadati</taxon>
        <taxon>Pseudomonadota</taxon>
        <taxon>Alphaproteobacteria</taxon>
        <taxon>Candidatus Enterousia</taxon>
    </lineage>
</organism>
<dbReference type="AlphaFoldDB" id="A0A940DEK0"/>
<comment type="caution">
    <text evidence="1">The sequence shown here is derived from an EMBL/GenBank/DDBJ whole genome shotgun (WGS) entry which is preliminary data.</text>
</comment>
<dbReference type="EMBL" id="JADINE010000045">
    <property type="protein sequence ID" value="MBO8407527.1"/>
    <property type="molecule type" value="Genomic_DNA"/>
</dbReference>
<accession>A0A940DEK0</accession>
<reference evidence="1" key="1">
    <citation type="submission" date="2020-10" db="EMBL/GenBank/DDBJ databases">
        <authorList>
            <person name="Gilroy R."/>
        </authorList>
    </citation>
    <scope>NUCLEOTIDE SEQUENCE</scope>
    <source>
        <strain evidence="1">B1-16210</strain>
    </source>
</reference>
<proteinExistence type="predicted"/>
<evidence type="ECO:0000313" key="1">
    <source>
        <dbReference type="EMBL" id="MBO8407527.1"/>
    </source>
</evidence>
<dbReference type="Pfam" id="PF05045">
    <property type="entry name" value="RgpF"/>
    <property type="match status" value="1"/>
</dbReference>